<dbReference type="EMBL" id="VXIT01000004">
    <property type="protein sequence ID" value="KAA6413208.1"/>
    <property type="molecule type" value="Genomic_DNA"/>
</dbReference>
<dbReference type="AlphaFoldDB" id="A0A5M8PUA7"/>
<keyword evidence="1" id="KW-0732">Signal</keyword>
<dbReference type="PANTHER" id="PTHR36205:SF2">
    <property type="entry name" value="MAJOR FACILITATOR SUPERFAMILY TRANSPORTER"/>
    <property type="match status" value="1"/>
</dbReference>
<dbReference type="Pfam" id="PF11885">
    <property type="entry name" value="DUF3405"/>
    <property type="match status" value="1"/>
</dbReference>
<feature type="signal peptide" evidence="1">
    <location>
        <begin position="1"/>
        <end position="16"/>
    </location>
</feature>
<protein>
    <submittedName>
        <fullName evidence="2">Uncharacterized protein</fullName>
    </submittedName>
</protein>
<organism evidence="2 3">
    <name type="scientific">Lasallia pustulata</name>
    <dbReference type="NCBI Taxonomy" id="136370"/>
    <lineage>
        <taxon>Eukaryota</taxon>
        <taxon>Fungi</taxon>
        <taxon>Dikarya</taxon>
        <taxon>Ascomycota</taxon>
        <taxon>Pezizomycotina</taxon>
        <taxon>Lecanoromycetes</taxon>
        <taxon>OSLEUM clade</taxon>
        <taxon>Umbilicariomycetidae</taxon>
        <taxon>Umbilicariales</taxon>
        <taxon>Umbilicariaceae</taxon>
        <taxon>Lasallia</taxon>
    </lineage>
</organism>
<name>A0A5M8PUA7_9LECA</name>
<reference evidence="2 3" key="1">
    <citation type="submission" date="2019-09" db="EMBL/GenBank/DDBJ databases">
        <title>The hologenome of the rock-dwelling lichen Lasallia pustulata.</title>
        <authorList>
            <person name="Greshake Tzovaras B."/>
            <person name="Segers F."/>
            <person name="Bicker A."/>
            <person name="Dal Grande F."/>
            <person name="Otte J."/>
            <person name="Hankeln T."/>
            <person name="Schmitt I."/>
            <person name="Ebersberger I."/>
        </authorList>
    </citation>
    <scope>NUCLEOTIDE SEQUENCE [LARGE SCALE GENOMIC DNA]</scope>
    <source>
        <strain evidence="2">A1-1</strain>
    </source>
</reference>
<dbReference type="InterPro" id="IPR021822">
    <property type="entry name" value="DUF3405"/>
</dbReference>
<evidence type="ECO:0000313" key="2">
    <source>
        <dbReference type="EMBL" id="KAA6413208.1"/>
    </source>
</evidence>
<dbReference type="Proteomes" id="UP000324767">
    <property type="component" value="Unassembled WGS sequence"/>
</dbReference>
<gene>
    <name evidence="2" type="ORF">FRX48_02952</name>
</gene>
<dbReference type="PANTHER" id="PTHR36205">
    <property type="entry name" value="CHROMOSOME 19, WHOLE GENOME SHOTGUN SEQUENCE"/>
    <property type="match status" value="1"/>
</dbReference>
<accession>A0A5M8PUA7</accession>
<sequence>MCLCVLTLYTPPFITALPTVTVPNSRITALKYMLEKNFDILLFNMPQRSSTSGSWPSPRRVVWTVAASFCMALYFGWRLTYHAKAVTYGTKVDPAISRGPKQSSCRTARGFDSPYEEVHGYQGRRTPEYSQPIMGLETVLGDPSKCYMGHSRLGPYGYGEKDFVQESDETAIPRVDWTDVDWSSLQSECLQRNQRLYAPYTVTASRFVLPDKGAGETSKSNQSDNASSTSSVTRPRTAVIFRSWADYDFKGSILPYLRSLITELSLQSGGEYEIFLLVHIKDPSLEIFSAPDLYQTFLETAVPSELRGITLLWSEALLEAWYPKVPEHNVEQQIYQAVQLFSKLRPDFEYIWQFELDSRLIGDTRGALESIANWARAQPRKHLWERNAGFYIPYVHGSYEDYSAFVEDEVDGIGVWGSATSSEIEPIGLAPPPHDHPNASRWGIGEEADLITLIPMVDTRGINWVFSDRIGNFMDGLFTARRAAPVAMTRCSKRLLHAIHDEQTRSGRWLPSEATPETFALLLGLKGVYAPHPMYLDGDWTPEKINELFNAGPASNLGGGKPSIYHSDWTHREIFKALTWWWPMPEHAHEHYPMKIWQAYVTGACVPQMLLHPMKG</sequence>
<comment type="caution">
    <text evidence="2">The sequence shown here is derived from an EMBL/GenBank/DDBJ whole genome shotgun (WGS) entry which is preliminary data.</text>
</comment>
<evidence type="ECO:0000256" key="1">
    <source>
        <dbReference type="SAM" id="SignalP"/>
    </source>
</evidence>
<evidence type="ECO:0000313" key="3">
    <source>
        <dbReference type="Proteomes" id="UP000324767"/>
    </source>
</evidence>
<proteinExistence type="predicted"/>
<dbReference type="OrthoDB" id="3353407at2759"/>
<feature type="chain" id="PRO_5024427949" evidence="1">
    <location>
        <begin position="17"/>
        <end position="616"/>
    </location>
</feature>